<dbReference type="EMBL" id="WTUX01000011">
    <property type="protein sequence ID" value="MZR13365.1"/>
    <property type="molecule type" value="Genomic_DNA"/>
</dbReference>
<reference evidence="10 11" key="1">
    <citation type="submission" date="2019-12" db="EMBL/GenBank/DDBJ databases">
        <title>Maritimibacter sp. nov. sp. isolated from sea sand.</title>
        <authorList>
            <person name="Kim J."/>
            <person name="Jeong S.E."/>
            <person name="Jung H.S."/>
            <person name="Jeon C.O."/>
        </authorList>
    </citation>
    <scope>NUCLEOTIDE SEQUENCE [LARGE SCALE GENOMIC DNA]</scope>
    <source>
        <strain evidence="10 11">DP07</strain>
    </source>
</reference>
<dbReference type="GO" id="GO:0016740">
    <property type="term" value="F:transferase activity"/>
    <property type="evidence" value="ECO:0007669"/>
    <property type="project" value="UniProtKB-KW"/>
</dbReference>
<dbReference type="CDD" id="cd16913">
    <property type="entry name" value="YkuD_like"/>
    <property type="match status" value="1"/>
</dbReference>
<keyword evidence="3" id="KW-0808">Transferase</keyword>
<evidence type="ECO:0000256" key="5">
    <source>
        <dbReference type="ARBA" id="ARBA00022984"/>
    </source>
</evidence>
<dbReference type="GO" id="GO:0004180">
    <property type="term" value="F:carboxypeptidase activity"/>
    <property type="evidence" value="ECO:0007669"/>
    <property type="project" value="UniProtKB-ARBA"/>
</dbReference>
<keyword evidence="4 7" id="KW-0133">Cell shape</keyword>
<feature type="signal peptide" evidence="8">
    <location>
        <begin position="1"/>
        <end position="26"/>
    </location>
</feature>
<dbReference type="UniPathway" id="UPA00219"/>
<dbReference type="PANTHER" id="PTHR41533:SF2">
    <property type="entry name" value="BLR7131 PROTEIN"/>
    <property type="match status" value="1"/>
</dbReference>
<dbReference type="InterPro" id="IPR052905">
    <property type="entry name" value="LD-transpeptidase_YkuD-like"/>
</dbReference>
<comment type="caution">
    <text evidence="10">The sequence shown here is derived from an EMBL/GenBank/DDBJ whole genome shotgun (WGS) entry which is preliminary data.</text>
</comment>
<keyword evidence="6 7" id="KW-0961">Cell wall biogenesis/degradation</keyword>
<proteinExistence type="inferred from homology"/>
<dbReference type="PROSITE" id="PS52029">
    <property type="entry name" value="LD_TPASE"/>
    <property type="match status" value="1"/>
</dbReference>
<dbReference type="InterPro" id="IPR002477">
    <property type="entry name" value="Peptidoglycan-bd-like"/>
</dbReference>
<dbReference type="Pfam" id="PF03734">
    <property type="entry name" value="YkuD"/>
    <property type="match status" value="1"/>
</dbReference>
<dbReference type="SUPFAM" id="SSF141523">
    <property type="entry name" value="L,D-transpeptidase catalytic domain-like"/>
    <property type="match status" value="1"/>
</dbReference>
<feature type="active site" description="Proton donor/acceptor" evidence="7">
    <location>
        <position position="439"/>
    </location>
</feature>
<keyword evidence="8" id="KW-0732">Signal</keyword>
<dbReference type="InterPro" id="IPR036366">
    <property type="entry name" value="PGBDSf"/>
</dbReference>
<dbReference type="InterPro" id="IPR005490">
    <property type="entry name" value="LD_TPept_cat_dom"/>
</dbReference>
<evidence type="ECO:0000259" key="9">
    <source>
        <dbReference type="PROSITE" id="PS52029"/>
    </source>
</evidence>
<dbReference type="InterPro" id="IPR045380">
    <property type="entry name" value="LD_TPept_scaffold_dom"/>
</dbReference>
<organism evidence="10 11">
    <name type="scientific">Maritimibacter harenae</name>
    <dbReference type="NCBI Taxonomy" id="2606218"/>
    <lineage>
        <taxon>Bacteria</taxon>
        <taxon>Pseudomonadati</taxon>
        <taxon>Pseudomonadota</taxon>
        <taxon>Alphaproteobacteria</taxon>
        <taxon>Rhodobacterales</taxon>
        <taxon>Roseobacteraceae</taxon>
        <taxon>Maritimibacter</taxon>
    </lineage>
</organism>
<feature type="chain" id="PRO_5032746530" evidence="8">
    <location>
        <begin position="27"/>
        <end position="547"/>
    </location>
</feature>
<dbReference type="InterPro" id="IPR036365">
    <property type="entry name" value="PGBD-like_sf"/>
</dbReference>
<accession>A0A845LZZ8</accession>
<feature type="active site" description="Nucleophile" evidence="7">
    <location>
        <position position="458"/>
    </location>
</feature>
<evidence type="ECO:0000256" key="2">
    <source>
        <dbReference type="ARBA" id="ARBA00005992"/>
    </source>
</evidence>
<dbReference type="AlphaFoldDB" id="A0A845LZZ8"/>
<feature type="domain" description="L,D-TPase catalytic" evidence="9">
    <location>
        <begin position="307"/>
        <end position="483"/>
    </location>
</feature>
<dbReference type="InterPro" id="IPR038063">
    <property type="entry name" value="Transpep_catalytic_dom"/>
</dbReference>
<keyword evidence="11" id="KW-1185">Reference proteome</keyword>
<protein>
    <submittedName>
        <fullName evidence="10">L,D-transpeptidase family protein</fullName>
    </submittedName>
</protein>
<dbReference type="SUPFAM" id="SSF47090">
    <property type="entry name" value="PGBD-like"/>
    <property type="match status" value="1"/>
</dbReference>
<dbReference type="Gene3D" id="1.10.101.10">
    <property type="entry name" value="PGBD-like superfamily/PGBD"/>
    <property type="match status" value="1"/>
</dbReference>
<gene>
    <name evidence="10" type="ORF">GQE99_10070</name>
</gene>
<evidence type="ECO:0000256" key="8">
    <source>
        <dbReference type="SAM" id="SignalP"/>
    </source>
</evidence>
<evidence type="ECO:0000313" key="11">
    <source>
        <dbReference type="Proteomes" id="UP000467322"/>
    </source>
</evidence>
<dbReference type="GO" id="GO:0009252">
    <property type="term" value="P:peptidoglycan biosynthetic process"/>
    <property type="evidence" value="ECO:0007669"/>
    <property type="project" value="UniProtKB-UniPathway"/>
</dbReference>
<keyword evidence="5 7" id="KW-0573">Peptidoglycan synthesis</keyword>
<evidence type="ECO:0000256" key="4">
    <source>
        <dbReference type="ARBA" id="ARBA00022960"/>
    </source>
</evidence>
<dbReference type="GO" id="GO:0008360">
    <property type="term" value="P:regulation of cell shape"/>
    <property type="evidence" value="ECO:0007669"/>
    <property type="project" value="UniProtKB-UniRule"/>
</dbReference>
<dbReference type="Proteomes" id="UP000467322">
    <property type="component" value="Unassembled WGS sequence"/>
</dbReference>
<evidence type="ECO:0000256" key="3">
    <source>
        <dbReference type="ARBA" id="ARBA00022679"/>
    </source>
</evidence>
<evidence type="ECO:0000313" key="10">
    <source>
        <dbReference type="EMBL" id="MZR13365.1"/>
    </source>
</evidence>
<dbReference type="Gene3D" id="2.40.440.10">
    <property type="entry name" value="L,D-transpeptidase catalytic domain-like"/>
    <property type="match status" value="1"/>
</dbReference>
<comment type="similarity">
    <text evidence="2">Belongs to the YkuD family.</text>
</comment>
<evidence type="ECO:0000256" key="6">
    <source>
        <dbReference type="ARBA" id="ARBA00023316"/>
    </source>
</evidence>
<sequence>MFDLRDLKTMTLPRLLRPLLLSVALAAPAVTTVGVTPAEAQIEIPTFAQAIAEAAASDADIGAFYSQNGYQPIWTGGSEAHRARIEALFQAIQHADDHGLPRSAFDTTALMDDMRSIDSPRDMGRVEVALSRLFLTYARNIQSGVLTPSDIAEGIKREVPLRDRTELLQDFSKAEPAPFLRTLPPTSPEYTRLMREKLRLERVRAKGGWGPVIQAGSLRPGNKGPGVIQLRNRLVAMGYMDRSATRIYDGEIQRAVQNFQSTHGLTTDGVAGNDTIRAINASVEDRLKSVIVAMERERWMNFDRGERHIWVNLTTFSARVVDEGKVTFETRSVIGQNLSTHRTPEFSDRMEHMVINPSWYVPRSIMAAEYLPQMKANPAAAGHLQLIDGSGRVVPRGAVDFTRYSGRNFPFNLKQPPGNGNALGLVKFMFPNRYNIYLHDTPAKSLFNRETRTFSHGCVRLQEPFEFAYTMLAPQEENPESFFHSVLNTGQETQVDLETPVPVHLVYRTAFTDTRGEMNYRNDMYGRDGKIWAALQNAGVDLRSFES</sequence>
<evidence type="ECO:0000256" key="7">
    <source>
        <dbReference type="PROSITE-ProRule" id="PRU01373"/>
    </source>
</evidence>
<comment type="pathway">
    <text evidence="1 7">Cell wall biogenesis; peptidoglycan biosynthesis.</text>
</comment>
<dbReference type="PANTHER" id="PTHR41533">
    <property type="entry name" value="L,D-TRANSPEPTIDASE HI_1667-RELATED"/>
    <property type="match status" value="1"/>
</dbReference>
<dbReference type="GO" id="GO:0071555">
    <property type="term" value="P:cell wall organization"/>
    <property type="evidence" value="ECO:0007669"/>
    <property type="project" value="UniProtKB-UniRule"/>
</dbReference>
<name>A0A845LZZ8_9RHOB</name>
<evidence type="ECO:0000256" key="1">
    <source>
        <dbReference type="ARBA" id="ARBA00004752"/>
    </source>
</evidence>
<dbReference type="Pfam" id="PF01471">
    <property type="entry name" value="PG_binding_1"/>
    <property type="match status" value="1"/>
</dbReference>
<dbReference type="Pfam" id="PF20142">
    <property type="entry name" value="Scaffold"/>
    <property type="match status" value="1"/>
</dbReference>